<dbReference type="KEGG" id="kmn:HW532_18770"/>
<dbReference type="InterPro" id="IPR042204">
    <property type="entry name" value="2Fe-2S-bd_N"/>
</dbReference>
<organism evidence="3 4">
    <name type="scientific">Kaustia mangrovi</name>
    <dbReference type="NCBI Taxonomy" id="2593653"/>
    <lineage>
        <taxon>Bacteria</taxon>
        <taxon>Pseudomonadati</taxon>
        <taxon>Pseudomonadota</taxon>
        <taxon>Alphaproteobacteria</taxon>
        <taxon>Hyphomicrobiales</taxon>
        <taxon>Parvibaculaceae</taxon>
        <taxon>Kaustia</taxon>
    </lineage>
</organism>
<proteinExistence type="predicted"/>
<name>A0A7S8C705_9HYPH</name>
<reference evidence="3 4" key="1">
    <citation type="submission" date="2020-06" db="EMBL/GenBank/DDBJ databases">
        <title>Genome sequence of 2 isolates from Red Sea Mangroves.</title>
        <authorList>
            <person name="Sefrji F."/>
            <person name="Michoud G."/>
            <person name="Merlino G."/>
            <person name="Daffonchio D."/>
        </authorList>
    </citation>
    <scope>NUCLEOTIDE SEQUENCE [LARGE SCALE GENOMIC DNA]</scope>
    <source>
        <strain evidence="3 4">R1DC25</strain>
    </source>
</reference>
<dbReference type="InterPro" id="IPR036010">
    <property type="entry name" value="2Fe-2S_ferredoxin-like_sf"/>
</dbReference>
<evidence type="ECO:0000256" key="2">
    <source>
        <dbReference type="SAM" id="MobiDB-lite"/>
    </source>
</evidence>
<feature type="region of interest" description="Disordered" evidence="2">
    <location>
        <begin position="1"/>
        <end position="27"/>
    </location>
</feature>
<dbReference type="Gene3D" id="3.10.20.440">
    <property type="entry name" value="2Fe-2S iron-sulphur cluster binding domain, sarcosine oxidase, alpha subunit, N-terminal domain"/>
    <property type="match status" value="1"/>
</dbReference>
<sequence>MTQPDETAEPEPQPPDPTEAASPSQFVPAVRRKGASVTFRLDGRDLCAHAGQSVLSAVLEAGQTLRYNEFSGEPRAGFCLMNACQDCWIWTAQGTRLRACQTPVSAGLELHTSCPATPEGT</sequence>
<dbReference type="GO" id="GO:0016491">
    <property type="term" value="F:oxidoreductase activity"/>
    <property type="evidence" value="ECO:0007669"/>
    <property type="project" value="UniProtKB-KW"/>
</dbReference>
<dbReference type="GO" id="GO:0051536">
    <property type="term" value="F:iron-sulfur cluster binding"/>
    <property type="evidence" value="ECO:0007669"/>
    <property type="project" value="InterPro"/>
</dbReference>
<accession>A0A7S8C705</accession>
<dbReference type="RefSeq" id="WP_213161933.1">
    <property type="nucleotide sequence ID" value="NZ_CP058214.1"/>
</dbReference>
<evidence type="ECO:0000313" key="4">
    <source>
        <dbReference type="Proteomes" id="UP000593594"/>
    </source>
</evidence>
<dbReference type="EMBL" id="CP058214">
    <property type="protein sequence ID" value="QPC44561.1"/>
    <property type="molecule type" value="Genomic_DNA"/>
</dbReference>
<dbReference type="Pfam" id="PF13510">
    <property type="entry name" value="Fer2_4"/>
    <property type="match status" value="1"/>
</dbReference>
<evidence type="ECO:0000313" key="3">
    <source>
        <dbReference type="EMBL" id="QPC44561.1"/>
    </source>
</evidence>
<evidence type="ECO:0000256" key="1">
    <source>
        <dbReference type="ARBA" id="ARBA00023002"/>
    </source>
</evidence>
<keyword evidence="1" id="KW-0560">Oxidoreductase</keyword>
<dbReference type="AlphaFoldDB" id="A0A7S8C705"/>
<dbReference type="Proteomes" id="UP000593594">
    <property type="component" value="Chromosome"/>
</dbReference>
<dbReference type="SUPFAM" id="SSF54292">
    <property type="entry name" value="2Fe-2S ferredoxin-like"/>
    <property type="match status" value="1"/>
</dbReference>
<protein>
    <submittedName>
        <fullName evidence="3">(2Fe-2S)-binding protein</fullName>
    </submittedName>
</protein>
<keyword evidence="4" id="KW-1185">Reference proteome</keyword>
<gene>
    <name evidence="3" type="ORF">HW532_18770</name>
</gene>